<dbReference type="InterPro" id="IPR036443">
    <property type="entry name" value="Znf_RanBP2_sf"/>
</dbReference>
<keyword evidence="2 4" id="KW-0863">Zinc-finger</keyword>
<accession>A0A397T7W7</accession>
<dbReference type="Gene3D" id="4.10.1060.10">
    <property type="entry name" value="Zinc finger, RanBP2-type"/>
    <property type="match status" value="1"/>
</dbReference>
<dbReference type="AlphaFoldDB" id="A0A397T7W7"/>
<evidence type="ECO:0000256" key="1">
    <source>
        <dbReference type="ARBA" id="ARBA00022723"/>
    </source>
</evidence>
<keyword evidence="3" id="KW-0862">Zinc</keyword>
<reference evidence="6 7" key="1">
    <citation type="submission" date="2018-06" db="EMBL/GenBank/DDBJ databases">
        <title>Comparative genomics reveals the genomic features of Rhizophagus irregularis, R. cerebriforme, R. diaphanum and Gigaspora rosea, and their symbiotic lifestyle signature.</title>
        <authorList>
            <person name="Morin E."/>
            <person name="San Clemente H."/>
            <person name="Chen E.C.H."/>
            <person name="De La Providencia I."/>
            <person name="Hainaut M."/>
            <person name="Kuo A."/>
            <person name="Kohler A."/>
            <person name="Murat C."/>
            <person name="Tang N."/>
            <person name="Roy S."/>
            <person name="Loubradou J."/>
            <person name="Henrissat B."/>
            <person name="Grigoriev I.V."/>
            <person name="Corradi N."/>
            <person name="Roux C."/>
            <person name="Martin F.M."/>
        </authorList>
    </citation>
    <scope>NUCLEOTIDE SEQUENCE [LARGE SCALE GENOMIC DNA]</scope>
    <source>
        <strain evidence="6 7">DAOM 227022</strain>
    </source>
</reference>
<dbReference type="GO" id="GO:0008270">
    <property type="term" value="F:zinc ion binding"/>
    <property type="evidence" value="ECO:0007669"/>
    <property type="project" value="UniProtKB-KW"/>
</dbReference>
<dbReference type="OrthoDB" id="448399at2759"/>
<keyword evidence="7" id="KW-1185">Reference proteome</keyword>
<keyword evidence="1" id="KW-0479">Metal-binding</keyword>
<proteinExistence type="predicted"/>
<evidence type="ECO:0000313" key="7">
    <source>
        <dbReference type="Proteomes" id="UP000265703"/>
    </source>
</evidence>
<feature type="domain" description="RanBP2-type" evidence="5">
    <location>
        <begin position="449"/>
        <end position="478"/>
    </location>
</feature>
<name>A0A397T7W7_9GLOM</name>
<organism evidence="6 7">
    <name type="scientific">Glomus cerebriforme</name>
    <dbReference type="NCBI Taxonomy" id="658196"/>
    <lineage>
        <taxon>Eukaryota</taxon>
        <taxon>Fungi</taxon>
        <taxon>Fungi incertae sedis</taxon>
        <taxon>Mucoromycota</taxon>
        <taxon>Glomeromycotina</taxon>
        <taxon>Glomeromycetes</taxon>
        <taxon>Glomerales</taxon>
        <taxon>Glomeraceae</taxon>
        <taxon>Glomus</taxon>
    </lineage>
</organism>
<gene>
    <name evidence="6" type="ORF">C1645_820866</name>
</gene>
<evidence type="ECO:0000256" key="2">
    <source>
        <dbReference type="ARBA" id="ARBA00022771"/>
    </source>
</evidence>
<dbReference type="PROSITE" id="PS01358">
    <property type="entry name" value="ZF_RANBP2_1"/>
    <property type="match status" value="1"/>
</dbReference>
<sequence>MSQIKTLFYFFPFLRRVLFRKATKQDPIISRIKLLEEFENTILAIDEIENFHDIQYESLKVDSFSQSMMFSNFIPEEISFIIKLPKTRFSTSNFSVIETHANDSSLTDMIIGPQVAEVQLNSSYSLSLQNVVHFTNSIANLQDFEEISSPIVKLPKSCFLTYNNSSFTDKISEPQDTELQLDFSSQNERHLINNIADSQDFKELPIVKLPKTRFSTNYTVTNSTNNSNFTNKTSELQHTELQLDVSSQNEIHSINSIFDSQDFKELPIVKLPKMLFSSYEVINSSVIETHASNSSLADIFSKPQDTGLQLNGSSLTTSQIGVHLTSTKDNSQDNELQLNKTSLFPKNDKIVAVSSYTFSPITKVQIDKSPLCKSIAKEEIEARKQNVLTPYLTSLYSNQGYQVYPSYRYYLPTSNYGGYGQHYDSSLGGHYQTQYQFGSSTIEPNHTIKKGDWFCDKCFQHNFAKRNRCYFCQVVKSGIAIQAKCAGF</sequence>
<dbReference type="Proteomes" id="UP000265703">
    <property type="component" value="Unassembled WGS sequence"/>
</dbReference>
<evidence type="ECO:0000313" key="6">
    <source>
        <dbReference type="EMBL" id="RIA92347.1"/>
    </source>
</evidence>
<evidence type="ECO:0000256" key="4">
    <source>
        <dbReference type="PROSITE-ProRule" id="PRU00322"/>
    </source>
</evidence>
<dbReference type="InterPro" id="IPR001876">
    <property type="entry name" value="Znf_RanBP2"/>
</dbReference>
<evidence type="ECO:0000259" key="5">
    <source>
        <dbReference type="PROSITE" id="PS50199"/>
    </source>
</evidence>
<dbReference type="PROSITE" id="PS50199">
    <property type="entry name" value="ZF_RANBP2_2"/>
    <property type="match status" value="1"/>
</dbReference>
<protein>
    <recommendedName>
        <fullName evidence="5">RanBP2-type domain-containing protein</fullName>
    </recommendedName>
</protein>
<evidence type="ECO:0000256" key="3">
    <source>
        <dbReference type="ARBA" id="ARBA00022833"/>
    </source>
</evidence>
<dbReference type="SUPFAM" id="SSF90209">
    <property type="entry name" value="Ran binding protein zinc finger-like"/>
    <property type="match status" value="1"/>
</dbReference>
<dbReference type="EMBL" id="QKYT01000129">
    <property type="protein sequence ID" value="RIA92347.1"/>
    <property type="molecule type" value="Genomic_DNA"/>
</dbReference>
<comment type="caution">
    <text evidence="6">The sequence shown here is derived from an EMBL/GenBank/DDBJ whole genome shotgun (WGS) entry which is preliminary data.</text>
</comment>